<dbReference type="Pfam" id="PF08266">
    <property type="entry name" value="Cadherin_2"/>
    <property type="match status" value="2"/>
</dbReference>
<evidence type="ECO:0000256" key="3">
    <source>
        <dbReference type="ARBA" id="ARBA00022475"/>
    </source>
</evidence>
<keyword evidence="10 13" id="KW-0472">Membrane</keyword>
<evidence type="ECO:0000313" key="16">
    <source>
        <dbReference type="Proteomes" id="UP000288216"/>
    </source>
</evidence>
<evidence type="ECO:0000256" key="6">
    <source>
        <dbReference type="ARBA" id="ARBA00022737"/>
    </source>
</evidence>
<feature type="transmembrane region" description="Helical" evidence="13">
    <location>
        <begin position="1042"/>
        <end position="1064"/>
    </location>
</feature>
<dbReference type="PRINTS" id="PR00205">
    <property type="entry name" value="CADHERIN"/>
</dbReference>
<comment type="subcellular location">
    <subcellularLocation>
        <location evidence="2">Cell membrane</location>
        <topology evidence="2">Single-pass type I membrane protein</topology>
    </subcellularLocation>
</comment>
<evidence type="ECO:0000256" key="9">
    <source>
        <dbReference type="ARBA" id="ARBA00022989"/>
    </source>
</evidence>
<dbReference type="GO" id="GO:0005509">
    <property type="term" value="F:calcium ion binding"/>
    <property type="evidence" value="ECO:0007669"/>
    <property type="project" value="UniProtKB-UniRule"/>
</dbReference>
<evidence type="ECO:0000259" key="14">
    <source>
        <dbReference type="PROSITE" id="PS50268"/>
    </source>
</evidence>
<name>A0A401PG22_SCYTO</name>
<dbReference type="PANTHER" id="PTHR24028:SF236">
    <property type="entry name" value="PROTOCADHERIN GAMMA-C3"/>
    <property type="match status" value="1"/>
</dbReference>
<evidence type="ECO:0000256" key="4">
    <source>
        <dbReference type="ARBA" id="ARBA00022692"/>
    </source>
</evidence>
<accession>A0A401PG22</accession>
<protein>
    <recommendedName>
        <fullName evidence="14">Cadherin domain-containing protein</fullName>
    </recommendedName>
</protein>
<dbReference type="FunFam" id="2.60.40.60:FF:000129">
    <property type="entry name" value="protocadherin alpha-C2 isoform X1"/>
    <property type="match status" value="1"/>
</dbReference>
<feature type="domain" description="Cadherin" evidence="14">
    <location>
        <begin position="350"/>
        <end position="486"/>
    </location>
</feature>
<feature type="domain" description="Cadherin" evidence="14">
    <location>
        <begin position="806"/>
        <end position="915"/>
    </location>
</feature>
<dbReference type="InterPro" id="IPR050174">
    <property type="entry name" value="Protocadherin/Cadherin-CA"/>
</dbReference>
<dbReference type="InterPro" id="IPR020894">
    <property type="entry name" value="Cadherin_CS"/>
</dbReference>
<dbReference type="EMBL" id="BFAA01000424">
    <property type="protein sequence ID" value="GCB72082.1"/>
    <property type="molecule type" value="Genomic_DNA"/>
</dbReference>
<evidence type="ECO:0000256" key="13">
    <source>
        <dbReference type="SAM" id="Phobius"/>
    </source>
</evidence>
<feature type="domain" description="Cadherin" evidence="14">
    <location>
        <begin position="701"/>
        <end position="805"/>
    </location>
</feature>
<feature type="domain" description="Cadherin" evidence="14">
    <location>
        <begin position="596"/>
        <end position="700"/>
    </location>
</feature>
<organism evidence="15 16">
    <name type="scientific">Scyliorhinus torazame</name>
    <name type="common">Cloudy catshark</name>
    <name type="synonym">Catulus torazame</name>
    <dbReference type="NCBI Taxonomy" id="75743"/>
    <lineage>
        <taxon>Eukaryota</taxon>
        <taxon>Metazoa</taxon>
        <taxon>Chordata</taxon>
        <taxon>Craniata</taxon>
        <taxon>Vertebrata</taxon>
        <taxon>Chondrichthyes</taxon>
        <taxon>Elasmobranchii</taxon>
        <taxon>Galeomorphii</taxon>
        <taxon>Galeoidea</taxon>
        <taxon>Carcharhiniformes</taxon>
        <taxon>Scyliorhinidae</taxon>
        <taxon>Scyliorhinus</taxon>
    </lineage>
</organism>
<sequence length="1187" mass="131115">MAVRLNSNVSQWPVLYLILICISDSVCVKIRYSIPEELEVGAFVGNLATDLGLDVKQLSRRKFRIATGSKKQFLDVNLNSGALIVKEKMDKEQLCAHDLTCVLLLQAVIEKPLKVYRVEIEILDINDNAPQFQTSELNIGILEFLPAGTSFPLQRAIDPDAGTNSVRSYQLSSSEYFTLKTQPESEQNFVPELVLERRLDREQQAAHQLTLTAFDGGTPEKFGTTQIKITVLDVNDNAPSCEQNIYQITTAENTPQNTLLVKVTAIDMDEGLNGEIIYTFSDQTPDKVRDVFSLDSTTGEIRVAGILDFEAAANYHISVQAEDRGARSLSVFCKVLIKVTNVNDNCPEIMITTASHSIPEDAAEDTAVALFQVTDPDSGENASNYCRITRELEVGAFVGNIATDLGLDVKQLPGRRFRIATGGKKEYLDVNLSTGALVIKEKMDKEQLCEHGLSCALIFEAVIEKPLKLYRVEIEILDINDNAPVFKTSELNIEIPELLPAGTSFLLQRAIDPDAGTNSVGSYQLSSSEYFTLKTQPESEYNYVPELVLERPLDREQQPAHQLTLTAFDGGNPEKCGTTHIKITVLDVNDNAPSCEQNIYQITTAENTPPNTFIVKVTAIDMDEDLNGEIIYTFSDQTPNNVFSLDSTTGEIRVAGILDFEEVENYQISVQAKDRGTRALSAYCKVLIKVTDVNDNCPEIMITTESHTIPEDAAEDTAVALFQVTDPDSDEKASSYCRITSEIPFRLNSYLNKYYTVVTNGELDREKSPEYNITIICTDTGSPPLAANKTIRIQVTDINDNAPRFTQPSFTMYVTENNVIGASVGAVSAFDPDFNQNAELSYSIFNNLVHGLPPITFVSINATTGEMFAQRSFDFEQLKNIEVHVQVKDLGSPPLSNNITVTIIIVDQNDNAPVIVSPLPFKGPAAEDTMPRSAEPGYLVAKVTALDADSGLNAQMFYQLREPTDESLFTVASETGEIWTIRRLAQKDSFRHTIVIMVKDNGIPSLSSSVTINMSVHDDTNENASNIGSLGNVGPWKYDLKLYLMMIFGATSFLLLMAIVILAAKMHRRGIEMSSPCCCWQPSCISREDPLHGIQKASASIQISPNYAEVYERRTLQQTFDYDTCQGSHLNDFTFLQLQGVAAPRIDMNKGTSHPEECGIAPNSMSKDTAKFLEVSVGLGKYNTSLM</sequence>
<dbReference type="PROSITE" id="PS50268">
    <property type="entry name" value="CADHERIN_2"/>
    <property type="match status" value="9"/>
</dbReference>
<dbReference type="InterPro" id="IPR002126">
    <property type="entry name" value="Cadherin-like_dom"/>
</dbReference>
<dbReference type="OrthoDB" id="6252479at2759"/>
<comment type="caution">
    <text evidence="15">The sequence shown here is derived from an EMBL/GenBank/DDBJ whole genome shotgun (WGS) entry which is preliminary data.</text>
</comment>
<dbReference type="FunFam" id="2.60.40.60:FF:000006">
    <property type="entry name" value="Protocadherin alpha 2"/>
    <property type="match status" value="2"/>
</dbReference>
<evidence type="ECO:0000256" key="5">
    <source>
        <dbReference type="ARBA" id="ARBA00022729"/>
    </source>
</evidence>
<dbReference type="InterPro" id="IPR015919">
    <property type="entry name" value="Cadherin-like_sf"/>
</dbReference>
<dbReference type="AlphaFoldDB" id="A0A401PG22"/>
<dbReference type="SMART" id="SM00112">
    <property type="entry name" value="CA"/>
    <property type="match status" value="9"/>
</dbReference>
<feature type="domain" description="Cadherin" evidence="14">
    <location>
        <begin position="33"/>
        <end position="132"/>
    </location>
</feature>
<feature type="domain" description="Cadherin" evidence="14">
    <location>
        <begin position="242"/>
        <end position="349"/>
    </location>
</feature>
<dbReference type="FunFam" id="2.60.40.60:FF:000018">
    <property type="entry name" value="Protocadherin gamma c3"/>
    <property type="match status" value="1"/>
</dbReference>
<dbReference type="Proteomes" id="UP000288216">
    <property type="component" value="Unassembled WGS sequence"/>
</dbReference>
<evidence type="ECO:0000313" key="15">
    <source>
        <dbReference type="EMBL" id="GCB72082.1"/>
    </source>
</evidence>
<dbReference type="GO" id="GO:0005886">
    <property type="term" value="C:plasma membrane"/>
    <property type="evidence" value="ECO:0007669"/>
    <property type="project" value="UniProtKB-SubCell"/>
</dbReference>
<evidence type="ECO:0000256" key="8">
    <source>
        <dbReference type="ARBA" id="ARBA00022889"/>
    </source>
</evidence>
<keyword evidence="7 12" id="KW-0106">Calcium</keyword>
<feature type="domain" description="Cadherin" evidence="14">
    <location>
        <begin position="133"/>
        <end position="241"/>
    </location>
</feature>
<dbReference type="FunFam" id="2.60.40.60:FF:000004">
    <property type="entry name" value="Protocadherin 1 gamma 2"/>
    <property type="match status" value="1"/>
</dbReference>
<dbReference type="Gene3D" id="2.60.40.60">
    <property type="entry name" value="Cadherins"/>
    <property type="match status" value="9"/>
</dbReference>
<dbReference type="FunFam" id="2.60.40.60:FF:000002">
    <property type="entry name" value="Protocadherin alpha 2"/>
    <property type="match status" value="2"/>
</dbReference>
<dbReference type="STRING" id="75743.A0A401PG22"/>
<keyword evidence="11" id="KW-0325">Glycoprotein</keyword>
<evidence type="ECO:0000256" key="1">
    <source>
        <dbReference type="ARBA" id="ARBA00003436"/>
    </source>
</evidence>
<keyword evidence="5" id="KW-0732">Signal</keyword>
<evidence type="ECO:0000256" key="7">
    <source>
        <dbReference type="ARBA" id="ARBA00022837"/>
    </source>
</evidence>
<keyword evidence="8" id="KW-0130">Cell adhesion</keyword>
<keyword evidence="6" id="KW-0677">Repeat</keyword>
<dbReference type="PROSITE" id="PS00232">
    <property type="entry name" value="CADHERIN_1"/>
    <property type="match status" value="4"/>
</dbReference>
<gene>
    <name evidence="15" type="ORF">scyTo_0001816</name>
</gene>
<proteinExistence type="predicted"/>
<feature type="domain" description="Cadherin" evidence="14">
    <location>
        <begin position="487"/>
        <end position="595"/>
    </location>
</feature>
<dbReference type="GO" id="GO:0007156">
    <property type="term" value="P:homophilic cell adhesion via plasma membrane adhesion molecules"/>
    <property type="evidence" value="ECO:0007669"/>
    <property type="project" value="InterPro"/>
</dbReference>
<feature type="domain" description="Cadherin" evidence="14">
    <location>
        <begin position="929"/>
        <end position="1027"/>
    </location>
</feature>
<dbReference type="FunFam" id="2.60.40.60:FF:000007">
    <property type="entry name" value="Protocadherin alpha 2"/>
    <property type="match status" value="1"/>
</dbReference>
<dbReference type="OMA" id="CPEIMIT"/>
<dbReference type="CDD" id="cd11304">
    <property type="entry name" value="Cadherin_repeat"/>
    <property type="match status" value="9"/>
</dbReference>
<reference evidence="15 16" key="1">
    <citation type="journal article" date="2018" name="Nat. Ecol. Evol.">
        <title>Shark genomes provide insights into elasmobranch evolution and the origin of vertebrates.</title>
        <authorList>
            <person name="Hara Y"/>
            <person name="Yamaguchi K"/>
            <person name="Onimaru K"/>
            <person name="Kadota M"/>
            <person name="Koyanagi M"/>
            <person name="Keeley SD"/>
            <person name="Tatsumi K"/>
            <person name="Tanaka K"/>
            <person name="Motone F"/>
            <person name="Kageyama Y"/>
            <person name="Nozu R"/>
            <person name="Adachi N"/>
            <person name="Nishimura O"/>
            <person name="Nakagawa R"/>
            <person name="Tanegashima C"/>
            <person name="Kiyatake I"/>
            <person name="Matsumoto R"/>
            <person name="Murakumo K"/>
            <person name="Nishida K"/>
            <person name="Terakita A"/>
            <person name="Kuratani S"/>
            <person name="Sato K"/>
            <person name="Hyodo S Kuraku.S."/>
        </authorList>
    </citation>
    <scope>NUCLEOTIDE SEQUENCE [LARGE SCALE GENOMIC DNA]</scope>
</reference>
<dbReference type="PANTHER" id="PTHR24028">
    <property type="entry name" value="CADHERIN-87A"/>
    <property type="match status" value="1"/>
</dbReference>
<keyword evidence="9 13" id="KW-1133">Transmembrane helix</keyword>
<keyword evidence="16" id="KW-1185">Reference proteome</keyword>
<dbReference type="FunFam" id="2.60.40.60:FF:000001">
    <property type="entry name" value="Protocadherin alpha 2"/>
    <property type="match status" value="1"/>
</dbReference>
<dbReference type="SUPFAM" id="SSF49313">
    <property type="entry name" value="Cadherin-like"/>
    <property type="match status" value="9"/>
</dbReference>
<evidence type="ECO:0000256" key="11">
    <source>
        <dbReference type="ARBA" id="ARBA00023180"/>
    </source>
</evidence>
<dbReference type="InterPro" id="IPR013164">
    <property type="entry name" value="Cadherin_N"/>
</dbReference>
<evidence type="ECO:0000256" key="2">
    <source>
        <dbReference type="ARBA" id="ARBA00004251"/>
    </source>
</evidence>
<evidence type="ECO:0000256" key="10">
    <source>
        <dbReference type="ARBA" id="ARBA00023136"/>
    </source>
</evidence>
<comment type="function">
    <text evidence="1">Potential calcium-dependent cell-adhesion protein. May be involved in the establishment and maintenance of specific neuronal connections in the brain.</text>
</comment>
<dbReference type="Pfam" id="PF00028">
    <property type="entry name" value="Cadherin"/>
    <property type="match status" value="7"/>
</dbReference>
<keyword evidence="3" id="KW-1003">Cell membrane</keyword>
<evidence type="ECO:0000256" key="12">
    <source>
        <dbReference type="PROSITE-ProRule" id="PRU00043"/>
    </source>
</evidence>
<keyword evidence="4 13" id="KW-0812">Transmembrane</keyword>